<gene>
    <name evidence="2" type="ORF">AZE42_01563</name>
</gene>
<protein>
    <submittedName>
        <fullName evidence="2">Uncharacterized protein</fullName>
    </submittedName>
</protein>
<evidence type="ECO:0000313" key="3">
    <source>
        <dbReference type="Proteomes" id="UP000183567"/>
    </source>
</evidence>
<proteinExistence type="predicted"/>
<reference evidence="2 3" key="1">
    <citation type="submission" date="2016-03" db="EMBL/GenBank/DDBJ databases">
        <title>Comparative genomics of the ectomycorrhizal sister species Rhizopogon vinicolor and Rhizopogon vesiculosus (Basidiomycota: Boletales) reveals a divergence of the mating type B locus.</title>
        <authorList>
            <person name="Mujic A.B."/>
            <person name="Kuo A."/>
            <person name="Tritt A."/>
            <person name="Lipzen A."/>
            <person name="Chen C."/>
            <person name="Johnson J."/>
            <person name="Sharma A."/>
            <person name="Barry K."/>
            <person name="Grigoriev I.V."/>
            <person name="Spatafora J.W."/>
        </authorList>
    </citation>
    <scope>NUCLEOTIDE SEQUENCE [LARGE SCALE GENOMIC DNA]</scope>
    <source>
        <strain evidence="2 3">AM-OR11-056</strain>
    </source>
</reference>
<evidence type="ECO:0000256" key="1">
    <source>
        <dbReference type="SAM" id="MobiDB-lite"/>
    </source>
</evidence>
<comment type="caution">
    <text evidence="2">The sequence shown here is derived from an EMBL/GenBank/DDBJ whole genome shotgun (WGS) entry which is preliminary data.</text>
</comment>
<evidence type="ECO:0000313" key="2">
    <source>
        <dbReference type="EMBL" id="OJA14304.1"/>
    </source>
</evidence>
<sequence>MTPNHSQSQPALGVTTEEQDEVTHQLAVQKKPAKVDLLYARNGVVTETSDKELATAYDTRVLGLGHELLVPSLELVQQQQQQQQKRKLTIAWVACNHTIPVSVARSKPKTTTTATRVPLRTDMRGAEDEDDASNDPLDLIRLPEAPASPQRTRRMRAAIALVKEEVNVHVLVPVPGNKTTRRRSGG</sequence>
<dbReference type="Proteomes" id="UP000183567">
    <property type="component" value="Unassembled WGS sequence"/>
</dbReference>
<name>A0A1J8QLN0_9AGAM</name>
<organism evidence="2 3">
    <name type="scientific">Rhizopogon vesiculosus</name>
    <dbReference type="NCBI Taxonomy" id="180088"/>
    <lineage>
        <taxon>Eukaryota</taxon>
        <taxon>Fungi</taxon>
        <taxon>Dikarya</taxon>
        <taxon>Basidiomycota</taxon>
        <taxon>Agaricomycotina</taxon>
        <taxon>Agaricomycetes</taxon>
        <taxon>Agaricomycetidae</taxon>
        <taxon>Boletales</taxon>
        <taxon>Suillineae</taxon>
        <taxon>Rhizopogonaceae</taxon>
        <taxon>Rhizopogon</taxon>
    </lineage>
</organism>
<feature type="region of interest" description="Disordered" evidence="1">
    <location>
        <begin position="105"/>
        <end position="152"/>
    </location>
</feature>
<dbReference type="EMBL" id="LVVM01003767">
    <property type="protein sequence ID" value="OJA14304.1"/>
    <property type="molecule type" value="Genomic_DNA"/>
</dbReference>
<accession>A0A1J8QLN0</accession>
<dbReference type="AlphaFoldDB" id="A0A1J8QLN0"/>
<keyword evidence="3" id="KW-1185">Reference proteome</keyword>
<dbReference type="OrthoDB" id="10446347at2759"/>